<organism evidence="4">
    <name type="scientific">Singulisphaera sp. Ch08</name>
    <dbReference type="NCBI Taxonomy" id="3120278"/>
    <lineage>
        <taxon>Bacteria</taxon>
        <taxon>Pseudomonadati</taxon>
        <taxon>Planctomycetota</taxon>
        <taxon>Planctomycetia</taxon>
        <taxon>Isosphaerales</taxon>
        <taxon>Isosphaeraceae</taxon>
        <taxon>Singulisphaera</taxon>
    </lineage>
</organism>
<dbReference type="InterPro" id="IPR001647">
    <property type="entry name" value="HTH_TetR"/>
</dbReference>
<evidence type="ECO:0000256" key="1">
    <source>
        <dbReference type="ARBA" id="ARBA00023125"/>
    </source>
</evidence>
<proteinExistence type="predicted"/>
<evidence type="ECO:0000313" key="4">
    <source>
        <dbReference type="EMBL" id="XBH07835.1"/>
    </source>
</evidence>
<evidence type="ECO:0000259" key="3">
    <source>
        <dbReference type="PROSITE" id="PS50977"/>
    </source>
</evidence>
<protein>
    <submittedName>
        <fullName evidence="4">TetR/AcrR family transcriptional regulator</fullName>
    </submittedName>
</protein>
<dbReference type="PRINTS" id="PR00455">
    <property type="entry name" value="HTHTETR"/>
</dbReference>
<dbReference type="AlphaFoldDB" id="A0AAU7CSA6"/>
<feature type="DNA-binding region" description="H-T-H motif" evidence="2">
    <location>
        <begin position="43"/>
        <end position="62"/>
    </location>
</feature>
<dbReference type="RefSeq" id="WP_406700675.1">
    <property type="nucleotide sequence ID" value="NZ_CP155447.1"/>
</dbReference>
<dbReference type="InterPro" id="IPR009057">
    <property type="entry name" value="Homeodomain-like_sf"/>
</dbReference>
<gene>
    <name evidence="4" type="ORF">V5E97_17930</name>
</gene>
<dbReference type="GO" id="GO:0003700">
    <property type="term" value="F:DNA-binding transcription factor activity"/>
    <property type="evidence" value="ECO:0007669"/>
    <property type="project" value="TreeGrafter"/>
</dbReference>
<sequence>MNHTTESGLRTEQGDEAIPCGRREEILEAATKLFAEHGFSDTVTQVLVEKLQIGKGTLYRYFPSKRELFLAAVDRVMRRLRQRVDFVIAEIEDPLDRVAQAIRAYLAFFVKHPEFVELLVQERALFKDRKKSTYFEHQDTNVVRWRILFGSLIVEGRVREIPVERITDIINNLLYGTMFTNYFSGQQKPSEQQAKDILDVVFYGILSESERQRINQACVGG</sequence>
<dbReference type="InterPro" id="IPR036271">
    <property type="entry name" value="Tet_transcr_reg_TetR-rel_C_sf"/>
</dbReference>
<dbReference type="EMBL" id="CP155447">
    <property type="protein sequence ID" value="XBH07835.1"/>
    <property type="molecule type" value="Genomic_DNA"/>
</dbReference>
<keyword evidence="1 2" id="KW-0238">DNA-binding</keyword>
<reference evidence="4" key="1">
    <citation type="submission" date="2024-05" db="EMBL/GenBank/DDBJ databases">
        <title>Planctomycetes of the genus Singulisphaera possess chitinolytic capabilities.</title>
        <authorList>
            <person name="Ivanova A."/>
        </authorList>
    </citation>
    <scope>NUCLEOTIDE SEQUENCE</scope>
    <source>
        <strain evidence="4">Ch08T</strain>
    </source>
</reference>
<dbReference type="InterPro" id="IPR050109">
    <property type="entry name" value="HTH-type_TetR-like_transc_reg"/>
</dbReference>
<dbReference type="GO" id="GO:0000976">
    <property type="term" value="F:transcription cis-regulatory region binding"/>
    <property type="evidence" value="ECO:0007669"/>
    <property type="project" value="TreeGrafter"/>
</dbReference>
<dbReference type="SUPFAM" id="SSF48498">
    <property type="entry name" value="Tetracyclin repressor-like, C-terminal domain"/>
    <property type="match status" value="1"/>
</dbReference>
<accession>A0AAU7CSA6</accession>
<dbReference type="PANTHER" id="PTHR30055">
    <property type="entry name" value="HTH-TYPE TRANSCRIPTIONAL REGULATOR RUTR"/>
    <property type="match status" value="1"/>
</dbReference>
<evidence type="ECO:0000256" key="2">
    <source>
        <dbReference type="PROSITE-ProRule" id="PRU00335"/>
    </source>
</evidence>
<dbReference type="Gene3D" id="1.10.357.10">
    <property type="entry name" value="Tetracycline Repressor, domain 2"/>
    <property type="match status" value="1"/>
</dbReference>
<dbReference type="PROSITE" id="PS50977">
    <property type="entry name" value="HTH_TETR_2"/>
    <property type="match status" value="1"/>
</dbReference>
<dbReference type="PANTHER" id="PTHR30055:SF226">
    <property type="entry name" value="HTH-TYPE TRANSCRIPTIONAL REGULATOR PKSA"/>
    <property type="match status" value="1"/>
</dbReference>
<name>A0AAU7CSA6_9BACT</name>
<feature type="domain" description="HTH tetR-type" evidence="3">
    <location>
        <begin position="20"/>
        <end position="80"/>
    </location>
</feature>
<dbReference type="Pfam" id="PF00440">
    <property type="entry name" value="TetR_N"/>
    <property type="match status" value="1"/>
</dbReference>
<dbReference type="SUPFAM" id="SSF46689">
    <property type="entry name" value="Homeodomain-like"/>
    <property type="match status" value="1"/>
</dbReference>
<dbReference type="Gene3D" id="1.10.10.60">
    <property type="entry name" value="Homeodomain-like"/>
    <property type="match status" value="1"/>
</dbReference>